<name>A0ABD0JFJ4_9CAEN</name>
<dbReference type="AlphaFoldDB" id="A0ABD0JFJ4"/>
<evidence type="ECO:0000313" key="3">
    <source>
        <dbReference type="Proteomes" id="UP001519460"/>
    </source>
</evidence>
<evidence type="ECO:0000313" key="2">
    <source>
        <dbReference type="EMBL" id="KAK7473708.1"/>
    </source>
</evidence>
<gene>
    <name evidence="2" type="ORF">BaRGS_00035035</name>
</gene>
<sequence>MNQGPSWQTAVVSLGQVLVSLGQAEVGNCGLGQKPSVKRKPCLDLELTKCKQETTRLTDHAKTNILFVGGFPRGSYFRTGVFVDATWFLPKKNTGVMVDTLALRQPKPFPSRDFDIAVNLSNVKDLAVS</sequence>
<comment type="caution">
    <text evidence="2">The sequence shown here is derived from an EMBL/GenBank/DDBJ whole genome shotgun (WGS) entry which is preliminary data.</text>
</comment>
<proteinExistence type="predicted"/>
<keyword evidence="1" id="KW-0732">Signal</keyword>
<dbReference type="EMBL" id="JACVVK020000460">
    <property type="protein sequence ID" value="KAK7473708.1"/>
    <property type="molecule type" value="Genomic_DNA"/>
</dbReference>
<protein>
    <submittedName>
        <fullName evidence="2">Uncharacterized protein</fullName>
    </submittedName>
</protein>
<feature type="signal peptide" evidence="1">
    <location>
        <begin position="1"/>
        <end position="24"/>
    </location>
</feature>
<keyword evidence="3" id="KW-1185">Reference proteome</keyword>
<dbReference type="Proteomes" id="UP001519460">
    <property type="component" value="Unassembled WGS sequence"/>
</dbReference>
<accession>A0ABD0JFJ4</accession>
<reference evidence="2 3" key="1">
    <citation type="journal article" date="2023" name="Sci. Data">
        <title>Genome assembly of the Korean intertidal mud-creeper Batillaria attramentaria.</title>
        <authorList>
            <person name="Patra A.K."/>
            <person name="Ho P.T."/>
            <person name="Jun S."/>
            <person name="Lee S.J."/>
            <person name="Kim Y."/>
            <person name="Won Y.J."/>
        </authorList>
    </citation>
    <scope>NUCLEOTIDE SEQUENCE [LARGE SCALE GENOMIC DNA]</scope>
    <source>
        <strain evidence="2">Wonlab-2016</strain>
    </source>
</reference>
<feature type="chain" id="PRO_5044786460" evidence="1">
    <location>
        <begin position="25"/>
        <end position="129"/>
    </location>
</feature>
<evidence type="ECO:0000256" key="1">
    <source>
        <dbReference type="SAM" id="SignalP"/>
    </source>
</evidence>
<organism evidence="2 3">
    <name type="scientific">Batillaria attramentaria</name>
    <dbReference type="NCBI Taxonomy" id="370345"/>
    <lineage>
        <taxon>Eukaryota</taxon>
        <taxon>Metazoa</taxon>
        <taxon>Spiralia</taxon>
        <taxon>Lophotrochozoa</taxon>
        <taxon>Mollusca</taxon>
        <taxon>Gastropoda</taxon>
        <taxon>Caenogastropoda</taxon>
        <taxon>Sorbeoconcha</taxon>
        <taxon>Cerithioidea</taxon>
        <taxon>Batillariidae</taxon>
        <taxon>Batillaria</taxon>
    </lineage>
</organism>